<keyword evidence="12" id="KW-1278">Translocase</keyword>
<comment type="subcellular location">
    <subcellularLocation>
        <location evidence="2">Cell membrane</location>
        <topology evidence="2">Single-pass membrane protein</topology>
    </subcellularLocation>
</comment>
<comment type="function">
    <text evidence="1">Component of the ubiquinol-cytochrome c reductase complex (complex III or cytochrome b-c1 complex), which is a respiratory chain that generates an electrochemical potential coupled to ATP synthesis.</text>
</comment>
<dbReference type="GO" id="GO:0051537">
    <property type="term" value="F:2 iron, 2 sulfur cluster binding"/>
    <property type="evidence" value="ECO:0007669"/>
    <property type="project" value="UniProtKB-KW"/>
</dbReference>
<proteinExistence type="inferred from homology"/>
<dbReference type="EMBL" id="CP004387">
    <property type="protein sequence ID" value="AJD47365.1"/>
    <property type="molecule type" value="Genomic_DNA"/>
</dbReference>
<evidence type="ECO:0000256" key="7">
    <source>
        <dbReference type="ARBA" id="ARBA00022448"/>
    </source>
</evidence>
<evidence type="ECO:0000256" key="15">
    <source>
        <dbReference type="ARBA" id="ARBA00023004"/>
    </source>
</evidence>
<organism evidence="23 24">
    <name type="scientific">Isoalcanivorax pacificus W11-5</name>
    <dbReference type="NCBI Taxonomy" id="391936"/>
    <lineage>
        <taxon>Bacteria</taxon>
        <taxon>Pseudomonadati</taxon>
        <taxon>Pseudomonadota</taxon>
        <taxon>Gammaproteobacteria</taxon>
        <taxon>Oceanospirillales</taxon>
        <taxon>Alcanivoracaceae</taxon>
        <taxon>Isoalcanivorax</taxon>
    </lineage>
</organism>
<evidence type="ECO:0000256" key="16">
    <source>
        <dbReference type="ARBA" id="ARBA00023014"/>
    </source>
</evidence>
<dbReference type="SUPFAM" id="SSF50022">
    <property type="entry name" value="ISP domain"/>
    <property type="match status" value="1"/>
</dbReference>
<dbReference type="KEGG" id="apac:S7S_04715"/>
<comment type="similarity">
    <text evidence="3">Belongs to the Rieske iron-sulfur protein family.</text>
</comment>
<dbReference type="InterPro" id="IPR017941">
    <property type="entry name" value="Rieske_2Fe-2S"/>
</dbReference>
<dbReference type="OrthoDB" id="9767869at2"/>
<dbReference type="NCBIfam" id="TIGR01416">
    <property type="entry name" value="Rieske_proteo"/>
    <property type="match status" value="1"/>
</dbReference>
<evidence type="ECO:0000256" key="14">
    <source>
        <dbReference type="ARBA" id="ARBA00022989"/>
    </source>
</evidence>
<keyword evidence="8" id="KW-1003">Cell membrane</keyword>
<evidence type="ECO:0000256" key="4">
    <source>
        <dbReference type="ARBA" id="ARBA00011649"/>
    </source>
</evidence>
<reference evidence="23 24" key="1">
    <citation type="journal article" date="2012" name="J. Bacteriol.">
        <title>Genome sequence of an alkane-degrading bacterium, Alcanivorax pacificus type strain W11-5, isolated from deep sea sediment.</title>
        <authorList>
            <person name="Lai Q."/>
            <person name="Shao Z."/>
        </authorList>
    </citation>
    <scope>NUCLEOTIDE SEQUENCE [LARGE SCALE GENOMIC DNA]</scope>
    <source>
        <strain evidence="23 24">W11-5</strain>
    </source>
</reference>
<evidence type="ECO:0000256" key="20">
    <source>
        <dbReference type="RuleBase" id="RU004494"/>
    </source>
</evidence>
<evidence type="ECO:0000256" key="21">
    <source>
        <dbReference type="RuleBase" id="RU004497"/>
    </source>
</evidence>
<dbReference type="InterPro" id="IPR019470">
    <property type="entry name" value="Ubiq_cytC_Rdtase_Fe-S_su_TAT"/>
</dbReference>
<evidence type="ECO:0000256" key="17">
    <source>
        <dbReference type="ARBA" id="ARBA00023136"/>
    </source>
</evidence>
<feature type="transmembrane region" description="Helical" evidence="20">
    <location>
        <begin position="12"/>
        <end position="34"/>
    </location>
</feature>
<evidence type="ECO:0000256" key="11">
    <source>
        <dbReference type="ARBA" id="ARBA00022723"/>
    </source>
</evidence>
<keyword evidence="13 20" id="KW-0249">Electron transport</keyword>
<evidence type="ECO:0000313" key="24">
    <source>
        <dbReference type="Proteomes" id="UP000006764"/>
    </source>
</evidence>
<dbReference type="AlphaFoldDB" id="A0A0B4XL01"/>
<sequence>MSKDGVNTSRRTFLIGLTSAVGAVGAVGVAVPFVKSWLPSARAENAGAPVQIDISKLEEGQRVVREWRGQPVWVVRRSKEMLEGLDKLATEEVLSDPESSNTNQQPDYAQNQYRSIKPEVLVLIGTCTHLGCSPTYTPQPTVQLEFGGFFCPCHGSMFDFAGRVYRSVPAPTNLVVPPHSYLSDAVIIIGSEEGETA</sequence>
<feature type="domain" description="Rieske" evidence="22">
    <location>
        <begin position="87"/>
        <end position="188"/>
    </location>
</feature>
<evidence type="ECO:0000256" key="2">
    <source>
        <dbReference type="ARBA" id="ARBA00004162"/>
    </source>
</evidence>
<evidence type="ECO:0000259" key="22">
    <source>
        <dbReference type="PROSITE" id="PS51296"/>
    </source>
</evidence>
<dbReference type="InterPro" id="IPR005805">
    <property type="entry name" value="Rieske_Fe-S_prot_C"/>
</dbReference>
<keyword evidence="14 20" id="KW-1133">Transmembrane helix</keyword>
<dbReference type="InterPro" id="IPR006311">
    <property type="entry name" value="TAT_signal"/>
</dbReference>
<dbReference type="Pfam" id="PF00355">
    <property type="entry name" value="Rieske"/>
    <property type="match status" value="1"/>
</dbReference>
<name>A0A0B4XL01_9GAMM</name>
<evidence type="ECO:0000256" key="5">
    <source>
        <dbReference type="ARBA" id="ARBA00012951"/>
    </source>
</evidence>
<keyword evidence="16" id="KW-0411">Iron-sulfur</keyword>
<evidence type="ECO:0000256" key="9">
    <source>
        <dbReference type="ARBA" id="ARBA00022692"/>
    </source>
</evidence>
<dbReference type="InterPro" id="IPR014349">
    <property type="entry name" value="Rieske_Fe-S_prot"/>
</dbReference>
<dbReference type="EC" id="7.1.1.8" evidence="5 20"/>
<keyword evidence="24" id="KW-1185">Reference proteome</keyword>
<dbReference type="GO" id="GO:0046872">
    <property type="term" value="F:metal ion binding"/>
    <property type="evidence" value="ECO:0007669"/>
    <property type="project" value="UniProtKB-KW"/>
</dbReference>
<accession>A0A0B4XL01</accession>
<keyword evidence="9 20" id="KW-0812">Transmembrane</keyword>
<protein>
    <recommendedName>
        <fullName evidence="6 20">Ubiquinol-cytochrome c reductase iron-sulfur subunit</fullName>
        <ecNumber evidence="5 20">7.1.1.8</ecNumber>
    </recommendedName>
</protein>
<dbReference type="CDD" id="cd03470">
    <property type="entry name" value="Rieske_cytochrome_bc1"/>
    <property type="match status" value="1"/>
</dbReference>
<evidence type="ECO:0000256" key="19">
    <source>
        <dbReference type="ARBA" id="ARBA00029351"/>
    </source>
</evidence>
<keyword evidence="17 20" id="KW-0472">Membrane</keyword>
<evidence type="ECO:0000256" key="3">
    <source>
        <dbReference type="ARBA" id="ARBA00010651"/>
    </source>
</evidence>
<gene>
    <name evidence="23" type="ORF">S7S_04715</name>
</gene>
<dbReference type="Gene3D" id="2.102.10.10">
    <property type="entry name" value="Rieske [2Fe-2S] iron-sulphur domain"/>
    <property type="match status" value="1"/>
</dbReference>
<keyword evidence="11" id="KW-0479">Metal-binding</keyword>
<comment type="subunit">
    <text evidence="4 21">The main subunits of complex b-c1 are: cytochrome b, cytochrome c1 and the Rieske protein.</text>
</comment>
<evidence type="ECO:0000256" key="18">
    <source>
        <dbReference type="ARBA" id="ARBA00023157"/>
    </source>
</evidence>
<dbReference type="InterPro" id="IPR006317">
    <property type="entry name" value="Ubiquinol_cyt_c_Rdtase_Fe-S-su"/>
</dbReference>
<evidence type="ECO:0000256" key="8">
    <source>
        <dbReference type="ARBA" id="ARBA00022475"/>
    </source>
</evidence>
<dbReference type="Gene3D" id="1.20.5.510">
    <property type="entry name" value="Single helix bin"/>
    <property type="match status" value="1"/>
</dbReference>
<dbReference type="PROSITE" id="PS51296">
    <property type="entry name" value="RIESKE"/>
    <property type="match status" value="1"/>
</dbReference>
<dbReference type="InterPro" id="IPR036922">
    <property type="entry name" value="Rieske_2Fe-2S_sf"/>
</dbReference>
<evidence type="ECO:0000313" key="23">
    <source>
        <dbReference type="EMBL" id="AJD47365.1"/>
    </source>
</evidence>
<dbReference type="PANTHER" id="PTHR10134">
    <property type="entry name" value="CYTOCHROME B-C1 COMPLEX SUBUNIT RIESKE, MITOCHONDRIAL"/>
    <property type="match status" value="1"/>
</dbReference>
<dbReference type="RefSeq" id="WP_008739493.1">
    <property type="nucleotide sequence ID" value="NZ_CP004387.1"/>
</dbReference>
<comment type="miscellaneous">
    <text evidence="20">The Rieske protein is a high potential 2Fe-2S protein.</text>
</comment>
<evidence type="ECO:0000256" key="6">
    <source>
        <dbReference type="ARBA" id="ARBA00019816"/>
    </source>
</evidence>
<dbReference type="HOGENOM" id="CLU_055690_0_2_6"/>
<evidence type="ECO:0000256" key="10">
    <source>
        <dbReference type="ARBA" id="ARBA00022714"/>
    </source>
</evidence>
<comment type="catalytic activity">
    <reaction evidence="19 20">
        <text>a quinol + 2 Fe(III)-[cytochrome c](out) = a quinone + 2 Fe(II)-[cytochrome c](out) + 2 H(+)(out)</text>
        <dbReference type="Rhea" id="RHEA:11484"/>
        <dbReference type="Rhea" id="RHEA-COMP:10350"/>
        <dbReference type="Rhea" id="RHEA-COMP:14399"/>
        <dbReference type="ChEBI" id="CHEBI:15378"/>
        <dbReference type="ChEBI" id="CHEBI:24646"/>
        <dbReference type="ChEBI" id="CHEBI:29033"/>
        <dbReference type="ChEBI" id="CHEBI:29034"/>
        <dbReference type="ChEBI" id="CHEBI:132124"/>
        <dbReference type="EC" id="7.1.1.8"/>
    </reaction>
</comment>
<dbReference type="Pfam" id="PF10399">
    <property type="entry name" value="UCR_Fe-S_N"/>
    <property type="match status" value="1"/>
</dbReference>
<dbReference type="GO" id="GO:0005886">
    <property type="term" value="C:plasma membrane"/>
    <property type="evidence" value="ECO:0007669"/>
    <property type="project" value="UniProtKB-SubCell"/>
</dbReference>
<dbReference type="PRINTS" id="PR00162">
    <property type="entry name" value="RIESKE"/>
</dbReference>
<keyword evidence="10" id="KW-0001">2Fe-2S</keyword>
<dbReference type="Proteomes" id="UP000006764">
    <property type="component" value="Chromosome"/>
</dbReference>
<evidence type="ECO:0000256" key="1">
    <source>
        <dbReference type="ARBA" id="ARBA00002444"/>
    </source>
</evidence>
<dbReference type="GO" id="GO:0008121">
    <property type="term" value="F:quinol-cytochrome-c reductase activity"/>
    <property type="evidence" value="ECO:0007669"/>
    <property type="project" value="UniProtKB-EC"/>
</dbReference>
<keyword evidence="18" id="KW-1015">Disulfide bond</keyword>
<dbReference type="PROSITE" id="PS51318">
    <property type="entry name" value="TAT"/>
    <property type="match status" value="1"/>
</dbReference>
<comment type="cofactor">
    <cofactor evidence="20">
        <name>[2Fe-2S] cluster</name>
        <dbReference type="ChEBI" id="CHEBI:190135"/>
    </cofactor>
    <text evidence="20">Binds 1 [2Fe-2S] cluster per subunit.</text>
</comment>
<evidence type="ECO:0000256" key="13">
    <source>
        <dbReference type="ARBA" id="ARBA00022982"/>
    </source>
</evidence>
<keyword evidence="7 20" id="KW-0813">Transport</keyword>
<dbReference type="STRING" id="391936.S7S_04715"/>
<evidence type="ECO:0000256" key="12">
    <source>
        <dbReference type="ARBA" id="ARBA00022967"/>
    </source>
</evidence>
<keyword evidence="15" id="KW-0408">Iron</keyword>